<feature type="compositionally biased region" description="Low complexity" evidence="2">
    <location>
        <begin position="340"/>
        <end position="349"/>
    </location>
</feature>
<gene>
    <name evidence="4" type="ORF">Pcinc_021372</name>
</gene>
<feature type="compositionally biased region" description="Polar residues" evidence="2">
    <location>
        <begin position="119"/>
        <end position="154"/>
    </location>
</feature>
<evidence type="ECO:0000256" key="1">
    <source>
        <dbReference type="ARBA" id="ARBA00007471"/>
    </source>
</evidence>
<name>A0AAE1KIH3_PETCI</name>
<dbReference type="PANTHER" id="PTHR10807">
    <property type="entry name" value="MYOTUBULARIN-RELATED"/>
    <property type="match status" value="1"/>
</dbReference>
<dbReference type="Pfam" id="PF06602">
    <property type="entry name" value="Myotub-related"/>
    <property type="match status" value="1"/>
</dbReference>
<evidence type="ECO:0000256" key="2">
    <source>
        <dbReference type="SAM" id="MobiDB-lite"/>
    </source>
</evidence>
<feature type="region of interest" description="Disordered" evidence="2">
    <location>
        <begin position="85"/>
        <end position="168"/>
    </location>
</feature>
<feature type="domain" description="Myotubularin phosphatase" evidence="3">
    <location>
        <begin position="573"/>
        <end position="965"/>
    </location>
</feature>
<proteinExistence type="inferred from homology"/>
<feature type="compositionally biased region" description="Polar residues" evidence="2">
    <location>
        <begin position="287"/>
        <end position="302"/>
    </location>
</feature>
<accession>A0AAE1KIH3</accession>
<dbReference type="SUPFAM" id="SSF52799">
    <property type="entry name" value="(Phosphotyrosine protein) phosphatases II"/>
    <property type="match status" value="1"/>
</dbReference>
<evidence type="ECO:0000313" key="5">
    <source>
        <dbReference type="Proteomes" id="UP001286313"/>
    </source>
</evidence>
<dbReference type="InterPro" id="IPR030564">
    <property type="entry name" value="Myotubularin"/>
</dbReference>
<dbReference type="SUPFAM" id="SSF50729">
    <property type="entry name" value="PH domain-like"/>
    <property type="match status" value="1"/>
</dbReference>
<dbReference type="GO" id="GO:0046856">
    <property type="term" value="P:phosphatidylinositol dephosphorylation"/>
    <property type="evidence" value="ECO:0007669"/>
    <property type="project" value="TreeGrafter"/>
</dbReference>
<dbReference type="PANTHER" id="PTHR10807:SF110">
    <property type="entry name" value="FI17948P1"/>
    <property type="match status" value="1"/>
</dbReference>
<dbReference type="EMBL" id="JAWQEG010002204">
    <property type="protein sequence ID" value="KAK3873623.1"/>
    <property type="molecule type" value="Genomic_DNA"/>
</dbReference>
<protein>
    <recommendedName>
        <fullName evidence="3">Myotubularin phosphatase domain-containing protein</fullName>
    </recommendedName>
</protein>
<feature type="compositionally biased region" description="Polar residues" evidence="2">
    <location>
        <begin position="310"/>
        <end position="331"/>
    </location>
</feature>
<sequence length="1018" mass="114570">MNSERKSKPPGAFKTYVDFEEFQERPIDVPDKVVDDRVEPYLLPRTKMSENSCSVELLEQAAVASPECINEELVSKNDNGTLELSEIAPRDNVKTRKKKSRRHSLSPSYASASPRADTNGRNSLLSSSPKALVTDSSRVHCTSNTDITSPSTNVHPRKKKKRRKSSAHQELLLNVASLHRLSEVQSQDTVSITSSMQSIITCPPGELIRSGKNCDSTVPSPSLYVTYSPNLSEWSSKEDNNTNISESSSLYHSSCLYPPANGKTSSRPCTPRSGRRMSSPAVCTIRHQPSQELASIHPSNNKLSHRQSRRYSTQDISAISSQLTTSPSSLKPHSWKDDSSAGSSSVAPSTPRLHRGSNIPDNVPYLPSEKFVPCRKVRRSIDENAVPEDSRARYLCHQQGKESKELADQNCRSQFGEVTIAEANNVLKFAPLKTNKTGISGTLFVTNFKVSFVTSLPVDTKERDLHERSLQNHYLDVHDVCLSEVDTLNQFSEENTKKKRPLYNSNLPPRLSGLQLVLKNLRIINFSFKFTPALEALKVAKALLHHAFPPSIDHLFLSTTVPPPSPGIPDFQLPSVLVVPRDLLDAQLEAAAQHFQGTRPPVWCWGAMPGAALVRMAQISPGITDKQQENRMMGLVHRCHPKKLEPTILDLDQILPSLKDIQISYLKLKELHTPDDPGQFWDQDRHYYSRWESSRWLTYVSRCLEVAQMAATAIYHHNSSVILQDNEGRDLSAVISSLVQLLLDPQVRTIRGFHCLVQKEWVALGHPFTNRLGHTRNNPEEQCPLWLLFLDCVYQVSEQHHAALEFTSQYLVALWHASHCSLHSSFTFNSINAKYNTTAVLQRENPHQPVYLKPVWTWWAESPIVKDSECNGSPADFSKRKSSKESFLNVYYIQSLLESLSANGAMKRITDPLSSAYHTWQRIEHLLGDDGTLPFDPLAPTTPLQLDALRVEFKLSSLKPWRDCFCAWLSEPVTLTINDSDSLLKPLPSTSHHWKHIYHIYKIIKEHLTKSLTNGTIR</sequence>
<dbReference type="GO" id="GO:0005737">
    <property type="term" value="C:cytoplasm"/>
    <property type="evidence" value="ECO:0007669"/>
    <property type="project" value="TreeGrafter"/>
</dbReference>
<dbReference type="Proteomes" id="UP001286313">
    <property type="component" value="Unassembled WGS sequence"/>
</dbReference>
<evidence type="ECO:0000259" key="3">
    <source>
        <dbReference type="PROSITE" id="PS51339"/>
    </source>
</evidence>
<feature type="region of interest" description="Disordered" evidence="2">
    <location>
        <begin position="259"/>
        <end position="365"/>
    </location>
</feature>
<comment type="similarity">
    <text evidence="1">Belongs to the protein-tyrosine phosphatase family. Non-receptor class myotubularin subfamily.</text>
</comment>
<dbReference type="GO" id="GO:0016020">
    <property type="term" value="C:membrane"/>
    <property type="evidence" value="ECO:0007669"/>
    <property type="project" value="TreeGrafter"/>
</dbReference>
<organism evidence="4 5">
    <name type="scientific">Petrolisthes cinctipes</name>
    <name type="common">Flat porcelain crab</name>
    <dbReference type="NCBI Taxonomy" id="88211"/>
    <lineage>
        <taxon>Eukaryota</taxon>
        <taxon>Metazoa</taxon>
        <taxon>Ecdysozoa</taxon>
        <taxon>Arthropoda</taxon>
        <taxon>Crustacea</taxon>
        <taxon>Multicrustacea</taxon>
        <taxon>Malacostraca</taxon>
        <taxon>Eumalacostraca</taxon>
        <taxon>Eucarida</taxon>
        <taxon>Decapoda</taxon>
        <taxon>Pleocyemata</taxon>
        <taxon>Anomura</taxon>
        <taxon>Galatheoidea</taxon>
        <taxon>Porcellanidae</taxon>
        <taxon>Petrolisthes</taxon>
    </lineage>
</organism>
<keyword evidence="5" id="KW-1185">Reference proteome</keyword>
<dbReference type="InterPro" id="IPR010569">
    <property type="entry name" value="Myotubularin-like_Pase_dom"/>
</dbReference>
<dbReference type="CDD" id="cd14537">
    <property type="entry name" value="PTP-MTMR10-like"/>
    <property type="match status" value="1"/>
</dbReference>
<reference evidence="4" key="1">
    <citation type="submission" date="2023-10" db="EMBL/GenBank/DDBJ databases">
        <title>Genome assemblies of two species of porcelain crab, Petrolisthes cinctipes and Petrolisthes manimaculis (Anomura: Porcellanidae).</title>
        <authorList>
            <person name="Angst P."/>
        </authorList>
    </citation>
    <scope>NUCLEOTIDE SEQUENCE</scope>
    <source>
        <strain evidence="4">PB745_01</strain>
        <tissue evidence="4">Gill</tissue>
    </source>
</reference>
<evidence type="ECO:0000313" key="4">
    <source>
        <dbReference type="EMBL" id="KAK3873623.1"/>
    </source>
</evidence>
<comment type="caution">
    <text evidence="4">The sequence shown here is derived from an EMBL/GenBank/DDBJ whole genome shotgun (WGS) entry which is preliminary data.</text>
</comment>
<dbReference type="PROSITE" id="PS51339">
    <property type="entry name" value="PPASE_MYOTUBULARIN"/>
    <property type="match status" value="1"/>
</dbReference>
<feature type="compositionally biased region" description="Basic residues" evidence="2">
    <location>
        <begin position="95"/>
        <end position="104"/>
    </location>
</feature>
<dbReference type="InterPro" id="IPR029021">
    <property type="entry name" value="Prot-tyrosine_phosphatase-like"/>
</dbReference>
<dbReference type="AlphaFoldDB" id="A0AAE1KIH3"/>
<feature type="compositionally biased region" description="Basic residues" evidence="2">
    <location>
        <begin position="155"/>
        <end position="166"/>
    </location>
</feature>